<reference evidence="3 4" key="1">
    <citation type="submission" date="2018-12" db="EMBL/GenBank/DDBJ databases">
        <title>A novel vanA-carrying plasmid in a clinical isolate of Enterococcus avium.</title>
        <authorList>
            <person name="Bernasconi O.J."/>
            <person name="Luzzaro F."/>
            <person name="Endimiani A."/>
        </authorList>
    </citation>
    <scope>NUCLEOTIDE SEQUENCE [LARGE SCALE GENOMIC DNA]</scope>
    <source>
        <strain evidence="3 4">LC0559/18</strain>
    </source>
</reference>
<dbReference type="Gene3D" id="3.40.50.10140">
    <property type="entry name" value="Toll/interleukin-1 receptor homology (TIR) domain"/>
    <property type="match status" value="1"/>
</dbReference>
<keyword evidence="1" id="KW-0175">Coiled coil</keyword>
<dbReference type="SMART" id="SM00255">
    <property type="entry name" value="TIR"/>
    <property type="match status" value="1"/>
</dbReference>
<dbReference type="RefSeq" id="WP_127978881.1">
    <property type="nucleotide sequence ID" value="NZ_RYZS01000001.1"/>
</dbReference>
<dbReference type="InterPro" id="IPR000157">
    <property type="entry name" value="TIR_dom"/>
</dbReference>
<keyword evidence="3" id="KW-0675">Receptor</keyword>
<proteinExistence type="predicted"/>
<evidence type="ECO:0000313" key="3">
    <source>
        <dbReference type="EMBL" id="RVU94976.1"/>
    </source>
</evidence>
<evidence type="ECO:0000313" key="4">
    <source>
        <dbReference type="Proteomes" id="UP000288388"/>
    </source>
</evidence>
<evidence type="ECO:0000259" key="2">
    <source>
        <dbReference type="PROSITE" id="PS50104"/>
    </source>
</evidence>
<feature type="coiled-coil region" evidence="1">
    <location>
        <begin position="3"/>
        <end position="37"/>
    </location>
</feature>
<name>A0A437UMZ6_ENTAV</name>
<dbReference type="Proteomes" id="UP000288388">
    <property type="component" value="Unassembled WGS sequence"/>
</dbReference>
<protein>
    <submittedName>
        <fullName evidence="3">Toll/interleukin-1 receptor domain-containing protein</fullName>
    </submittedName>
</protein>
<dbReference type="InterPro" id="IPR035897">
    <property type="entry name" value="Toll_tir_struct_dom_sf"/>
</dbReference>
<dbReference type="GO" id="GO:0007165">
    <property type="term" value="P:signal transduction"/>
    <property type="evidence" value="ECO:0007669"/>
    <property type="project" value="InterPro"/>
</dbReference>
<evidence type="ECO:0000256" key="1">
    <source>
        <dbReference type="SAM" id="Coils"/>
    </source>
</evidence>
<organism evidence="3 4">
    <name type="scientific">Enterococcus avium</name>
    <name type="common">Streptococcus avium</name>
    <dbReference type="NCBI Taxonomy" id="33945"/>
    <lineage>
        <taxon>Bacteria</taxon>
        <taxon>Bacillati</taxon>
        <taxon>Bacillota</taxon>
        <taxon>Bacilli</taxon>
        <taxon>Lactobacillales</taxon>
        <taxon>Enterococcaceae</taxon>
        <taxon>Enterococcus</taxon>
    </lineage>
</organism>
<dbReference type="SUPFAM" id="SSF52200">
    <property type="entry name" value="Toll/Interleukin receptor TIR domain"/>
    <property type="match status" value="1"/>
</dbReference>
<gene>
    <name evidence="3" type="ORF">EK398_08970</name>
</gene>
<sequence>MSISSLQQKEKTLLNDINRLEKNLAAEQKKASDADKKVADCRVAISRSKVASTIRSKERTIESETKKSVSAKSKVAEISGKIAKKRKELGDTQVKLSKARTEESEKFQKDLKRSYDRQITKMKQIQNEGIKVVQSEIHSDPSLSDKEFDIFISYASEDSDYVDKLEEAFKNADFSVWRDKSNIGWGQSIRQSIDNGLANSKFGLIVLSSKYIQKYWTGYELDGILNKESATGRQMILPLWHNVTKDEIDMKSPSLSNRLALDTRMSSLDEIVDNFKSLLE</sequence>
<dbReference type="PROSITE" id="PS50104">
    <property type="entry name" value="TIR"/>
    <property type="match status" value="1"/>
</dbReference>
<dbReference type="Pfam" id="PF13676">
    <property type="entry name" value="TIR_2"/>
    <property type="match status" value="1"/>
</dbReference>
<dbReference type="AlphaFoldDB" id="A0A437UMZ6"/>
<comment type="caution">
    <text evidence="3">The sequence shown here is derived from an EMBL/GenBank/DDBJ whole genome shotgun (WGS) entry which is preliminary data.</text>
</comment>
<dbReference type="EMBL" id="RYZS01000001">
    <property type="protein sequence ID" value="RVU94976.1"/>
    <property type="molecule type" value="Genomic_DNA"/>
</dbReference>
<feature type="domain" description="TIR" evidence="2">
    <location>
        <begin position="146"/>
        <end position="267"/>
    </location>
</feature>
<accession>A0A437UMZ6</accession>